<protein>
    <submittedName>
        <fullName evidence="2">Uncharacterized protein</fullName>
    </submittedName>
</protein>
<evidence type="ECO:0000256" key="1">
    <source>
        <dbReference type="SAM" id="Phobius"/>
    </source>
</evidence>
<organism evidence="2">
    <name type="scientific">Rhizophora mucronata</name>
    <name type="common">Asiatic mangrove</name>
    <dbReference type="NCBI Taxonomy" id="61149"/>
    <lineage>
        <taxon>Eukaryota</taxon>
        <taxon>Viridiplantae</taxon>
        <taxon>Streptophyta</taxon>
        <taxon>Embryophyta</taxon>
        <taxon>Tracheophyta</taxon>
        <taxon>Spermatophyta</taxon>
        <taxon>Magnoliopsida</taxon>
        <taxon>eudicotyledons</taxon>
        <taxon>Gunneridae</taxon>
        <taxon>Pentapetalae</taxon>
        <taxon>rosids</taxon>
        <taxon>fabids</taxon>
        <taxon>Malpighiales</taxon>
        <taxon>Rhizophoraceae</taxon>
        <taxon>Rhizophora</taxon>
    </lineage>
</organism>
<dbReference type="AlphaFoldDB" id="A0A2P2NUC6"/>
<proteinExistence type="predicted"/>
<sequence length="42" mass="4988">MVRFKQVCYPAFCIQKICDRCIPFSVFMFISLGGFFCFFLCM</sequence>
<feature type="transmembrane region" description="Helical" evidence="1">
    <location>
        <begin position="21"/>
        <end position="41"/>
    </location>
</feature>
<keyword evidence="1" id="KW-0812">Transmembrane</keyword>
<reference evidence="2" key="1">
    <citation type="submission" date="2018-02" db="EMBL/GenBank/DDBJ databases">
        <title>Rhizophora mucronata_Transcriptome.</title>
        <authorList>
            <person name="Meera S.P."/>
            <person name="Sreeshan A."/>
            <person name="Augustine A."/>
        </authorList>
    </citation>
    <scope>NUCLEOTIDE SEQUENCE</scope>
    <source>
        <tissue evidence="2">Leaf</tissue>
    </source>
</reference>
<keyword evidence="1" id="KW-0472">Membrane</keyword>
<keyword evidence="1" id="KW-1133">Transmembrane helix</keyword>
<name>A0A2P2NUC6_RHIMU</name>
<dbReference type="EMBL" id="GGEC01065580">
    <property type="protein sequence ID" value="MBX46064.1"/>
    <property type="molecule type" value="Transcribed_RNA"/>
</dbReference>
<accession>A0A2P2NUC6</accession>
<evidence type="ECO:0000313" key="2">
    <source>
        <dbReference type="EMBL" id="MBX46064.1"/>
    </source>
</evidence>